<dbReference type="EMBL" id="CP021106">
    <property type="protein sequence ID" value="ARO88736.1"/>
    <property type="molecule type" value="Genomic_DNA"/>
</dbReference>
<proteinExistence type="predicted"/>
<dbReference type="Proteomes" id="UP000012179">
    <property type="component" value="Chromosome"/>
</dbReference>
<evidence type="ECO:0000313" key="2">
    <source>
        <dbReference type="Proteomes" id="UP000012179"/>
    </source>
</evidence>
<sequence>MDPGERSCFEVLDAISLLERIQARSVTVENEDKFFAGIRHRLDAAIFHGQRRNQLHAPLTDARILRP</sequence>
<evidence type="ECO:0000313" key="1">
    <source>
        <dbReference type="EMBL" id="ARO88736.1"/>
    </source>
</evidence>
<protein>
    <submittedName>
        <fullName evidence="1">Uncharacterized protein</fullName>
    </submittedName>
</protein>
<reference evidence="1 2" key="1">
    <citation type="journal article" date="2015" name="Int. J. Syst. Evol. Microbiol.">
        <title>Nitrosospira lacus sp. nov., a psychrotolerant, ammonia-oxidizing bacterium from sandy lake sediment.</title>
        <authorList>
            <person name="Urakawa H."/>
            <person name="Garcia J.C."/>
            <person name="Nielsen J.L."/>
            <person name="Le V.Q."/>
            <person name="Kozlowski J.A."/>
            <person name="Stein L.Y."/>
            <person name="Lim C.K."/>
            <person name="Pommerening-Roser A."/>
            <person name="Martens-Habbena W."/>
            <person name="Stahl D.A."/>
            <person name="Klotz M.G."/>
        </authorList>
    </citation>
    <scope>NUCLEOTIDE SEQUENCE [LARGE SCALE GENOMIC DNA]</scope>
    <source>
        <strain evidence="1 2">APG3</strain>
    </source>
</reference>
<dbReference type="AlphaFoldDB" id="A0A1W6SSH1"/>
<name>A0A1W6SSH1_9PROT</name>
<gene>
    <name evidence="1" type="ORF">EBAPG3_013710</name>
</gene>
<keyword evidence="2" id="KW-1185">Reference proteome</keyword>
<dbReference type="KEGG" id="nlc:EBAPG3_15055"/>
<accession>A0A1W6SSH1</accession>
<organism evidence="1 2">
    <name type="scientific">Nitrosospira lacus</name>
    <dbReference type="NCBI Taxonomy" id="1288494"/>
    <lineage>
        <taxon>Bacteria</taxon>
        <taxon>Pseudomonadati</taxon>
        <taxon>Pseudomonadota</taxon>
        <taxon>Betaproteobacteria</taxon>
        <taxon>Nitrosomonadales</taxon>
        <taxon>Nitrosomonadaceae</taxon>
        <taxon>Nitrosospira</taxon>
    </lineage>
</organism>